<dbReference type="Proteomes" id="UP001161669">
    <property type="component" value="Segment"/>
</dbReference>
<organism evidence="1 2">
    <name type="scientific">Acanthamoeba castellanii medusavirus J1</name>
    <dbReference type="NCBI Taxonomy" id="3114988"/>
    <lineage>
        <taxon>Viruses</taxon>
        <taxon>Varidnaviria</taxon>
        <taxon>Bamfordvirae</taxon>
        <taxon>Nucleocytoviricota</taxon>
        <taxon>Megaviricetes</taxon>
        <taxon>Mamonoviridae</taxon>
        <taxon>Medusavirus</taxon>
        <taxon>Medusavirus medusae</taxon>
    </lineage>
</organism>
<keyword evidence="2" id="KW-1185">Reference proteome</keyword>
<evidence type="ECO:0000313" key="2">
    <source>
        <dbReference type="Proteomes" id="UP001161669"/>
    </source>
</evidence>
<name>A0A3T1CWE8_9VIRU</name>
<dbReference type="KEGG" id="vg:80540503"/>
<reference evidence="2" key="1">
    <citation type="journal article" date="2019" name="J. Virol.">
        <title>Medusavirus, a novel large DNA virus discovered from hot spring water.</title>
        <authorList>
            <person name="Yoshikawa G."/>
            <person name="Blanc-Mathieu R."/>
            <person name="Song C."/>
            <person name="Kayama Y."/>
            <person name="Mochizuki T."/>
            <person name="Murata K."/>
            <person name="Ogata H."/>
            <person name="Takemura M."/>
        </authorList>
    </citation>
    <scope>NUCLEOTIDE SEQUENCE [LARGE SCALE GENOMIC DNA]</scope>
</reference>
<proteinExistence type="predicted"/>
<dbReference type="EMBL" id="AP018495">
    <property type="protein sequence ID" value="BBI30151.1"/>
    <property type="molecule type" value="Genomic_DNA"/>
</dbReference>
<protein>
    <submittedName>
        <fullName evidence="1">Uncharacterized protein</fullName>
    </submittedName>
</protein>
<sequence>MTTVEWVRLNYASTLATVAPDKNITPAMLERYVDSLVNTDDLVARKTLADSLARECISDAKFAENMLRASILPPSRNPIVVKTDHESGEILVASQEGLDCAFGTWHLFLAFGLRK</sequence>
<accession>A0A3T1CWE8</accession>
<evidence type="ECO:0000313" key="1">
    <source>
        <dbReference type="EMBL" id="BBI30151.1"/>
    </source>
</evidence>